<organism evidence="1 2">
    <name type="scientific">Leptospira kirschneri str. 200802841</name>
    <dbReference type="NCBI Taxonomy" id="1193047"/>
    <lineage>
        <taxon>Bacteria</taxon>
        <taxon>Pseudomonadati</taxon>
        <taxon>Spirochaetota</taxon>
        <taxon>Spirochaetia</taxon>
        <taxon>Leptospirales</taxon>
        <taxon>Leptospiraceae</taxon>
        <taxon>Leptospira</taxon>
    </lineage>
</organism>
<gene>
    <name evidence="1" type="ORF">LEP1GSC131_1124</name>
</gene>
<dbReference type="AlphaFoldDB" id="A0A828XYJ1"/>
<accession>A0A828XYJ1</accession>
<evidence type="ECO:0000313" key="2">
    <source>
        <dbReference type="Proteomes" id="UP000006339"/>
    </source>
</evidence>
<comment type="caution">
    <text evidence="1">The sequence shown here is derived from an EMBL/GenBank/DDBJ whole genome shotgun (WGS) entry which is preliminary data.</text>
</comment>
<name>A0A828XYJ1_9LEPT</name>
<sequence>MLTPVMEFFNNSIRIIENFISNISKTALSLHFNEKEAKEIYFSITLFFNED</sequence>
<evidence type="ECO:0000313" key="1">
    <source>
        <dbReference type="EMBL" id="EKO50466.1"/>
    </source>
</evidence>
<reference evidence="1" key="1">
    <citation type="submission" date="2012-10" db="EMBL/GenBank/DDBJ databases">
        <authorList>
            <person name="Harkins D.M."/>
            <person name="Durkin A.S."/>
            <person name="Brinkac L.M."/>
            <person name="Selengut J.D."/>
            <person name="Sanka R."/>
            <person name="DePew J."/>
            <person name="Purushe J."/>
            <person name="Picardeau M."/>
            <person name="Werts C."/>
            <person name="Goarant C."/>
            <person name="Vinetz J.M."/>
            <person name="Sutton G.G."/>
            <person name="Nelson W.C."/>
            <person name="Fouts D.E."/>
        </authorList>
    </citation>
    <scope>NUCLEOTIDE SEQUENCE [LARGE SCALE GENOMIC DNA]</scope>
    <source>
        <strain evidence="1">200802841</strain>
    </source>
</reference>
<protein>
    <submittedName>
        <fullName evidence="1">Uncharacterized protein</fullName>
    </submittedName>
</protein>
<dbReference type="Proteomes" id="UP000006339">
    <property type="component" value="Unassembled WGS sequence"/>
</dbReference>
<proteinExistence type="predicted"/>
<dbReference type="EMBL" id="AKWH02000062">
    <property type="protein sequence ID" value="EKO50466.1"/>
    <property type="molecule type" value="Genomic_DNA"/>
</dbReference>
<keyword evidence="2" id="KW-1185">Reference proteome</keyword>